<proteinExistence type="predicted"/>
<reference evidence="1" key="1">
    <citation type="submission" date="2022-04" db="EMBL/GenBank/DDBJ databases">
        <title>Genome of the entomopathogenic fungus Entomophthora muscae.</title>
        <authorList>
            <person name="Elya C."/>
            <person name="Lovett B.R."/>
            <person name="Lee E."/>
            <person name="Macias A.M."/>
            <person name="Hajek A.E."/>
            <person name="De Bivort B.L."/>
            <person name="Kasson M.T."/>
            <person name="De Fine Licht H.H."/>
            <person name="Stajich J.E."/>
        </authorList>
    </citation>
    <scope>NUCLEOTIDE SEQUENCE</scope>
    <source>
        <strain evidence="1">Berkeley</strain>
    </source>
</reference>
<protein>
    <submittedName>
        <fullName evidence="1">Uncharacterized protein</fullName>
    </submittedName>
</protein>
<gene>
    <name evidence="1" type="ORF">DSO57_1016064</name>
</gene>
<comment type="caution">
    <text evidence="1">The sequence shown here is derived from an EMBL/GenBank/DDBJ whole genome shotgun (WGS) entry which is preliminary data.</text>
</comment>
<evidence type="ECO:0000313" key="1">
    <source>
        <dbReference type="EMBL" id="KAJ9050265.1"/>
    </source>
</evidence>
<dbReference type="EMBL" id="QTSX02007164">
    <property type="protein sequence ID" value="KAJ9050265.1"/>
    <property type="molecule type" value="Genomic_DNA"/>
</dbReference>
<name>A0ACC2RJI8_9FUNG</name>
<accession>A0ACC2RJI8</accession>
<dbReference type="Proteomes" id="UP001165960">
    <property type="component" value="Unassembled WGS sequence"/>
</dbReference>
<sequence>MVPNNSFEMTTPTSTGQSRNSSTLRRQRSARRGSRIRVVHRRQKSGPSESSDSSIEGLPKDFAPPLPTLPKVWDTNISNLEWKPHWKTPSIDFDRIKGVLLGSEKIHHATEKQVYLAHDLILRMGWLDDPEVVWKYRLRRQKNLAPLSTMAPFSLIEKWMYFGIGVGVSCSVILPKPISYLAFIASFALVGRGMRLIYWTRRLNWWANVFNQFVGIYSDLDQHIKRSMNWFQEIELVSRGFRDFANPPAASPAEPRAELLSRFYKILKQIQIKFETQSSSSDAEGCVSPVIQLSKVKQQMEQTYVARTELLMQVFSKLAVSKDIQQAGHLFGSLSRSGNGHIIQVVSLLEPRNPSTLSRSPSLSNDSSFSKEVDQESSKLNQAMRSLNTLEFELRSWHAQLHVFNQAITAKTTSPRALASQFQRMVQNIHSIASDAELVSRHLESWCSPGTSQTSLSSPPLSPDTLQSPPLIYQDYPCEDPRELLSLKEEVYEGDPLPPTEPPSFEERRARRQALYEENLSKREQQVSFLSMVQELDDAIRTHAQARASNRAEQNEIAPSISVLPPGALPVANLSS</sequence>
<evidence type="ECO:0000313" key="2">
    <source>
        <dbReference type="Proteomes" id="UP001165960"/>
    </source>
</evidence>
<organism evidence="1 2">
    <name type="scientific">Entomophthora muscae</name>
    <dbReference type="NCBI Taxonomy" id="34485"/>
    <lineage>
        <taxon>Eukaryota</taxon>
        <taxon>Fungi</taxon>
        <taxon>Fungi incertae sedis</taxon>
        <taxon>Zoopagomycota</taxon>
        <taxon>Entomophthoromycotina</taxon>
        <taxon>Entomophthoromycetes</taxon>
        <taxon>Entomophthorales</taxon>
        <taxon>Entomophthoraceae</taxon>
        <taxon>Entomophthora</taxon>
    </lineage>
</organism>
<keyword evidence="2" id="KW-1185">Reference proteome</keyword>